<name>A0A026W724_OOCBI</name>
<dbReference type="AlphaFoldDB" id="A0A026W724"/>
<dbReference type="EMBL" id="KK107364">
    <property type="protein sequence ID" value="EZA51907.1"/>
    <property type="molecule type" value="Genomic_DNA"/>
</dbReference>
<accession>A0A026W724</accession>
<evidence type="ECO:0000313" key="1">
    <source>
        <dbReference type="EMBL" id="EZA51907.1"/>
    </source>
</evidence>
<proteinExistence type="predicted"/>
<protein>
    <submittedName>
        <fullName evidence="1">Uncharacterized protein</fullName>
    </submittedName>
</protein>
<sequence length="70" mass="8131">MSQSDPTSLADHLKRHEILKSARYHLPALCTKDKKPNAPRIINDYYYKIASLMEKGVVASDDIRHKKYME</sequence>
<reference evidence="1 2" key="1">
    <citation type="journal article" date="2014" name="Curr. Biol.">
        <title>The genome of the clonal raider ant Cerapachys biroi.</title>
        <authorList>
            <person name="Oxley P.R."/>
            <person name="Ji L."/>
            <person name="Fetter-Pruneda I."/>
            <person name="McKenzie S.K."/>
            <person name="Li C."/>
            <person name="Hu H."/>
            <person name="Zhang G."/>
            <person name="Kronauer D.J."/>
        </authorList>
    </citation>
    <scope>NUCLEOTIDE SEQUENCE [LARGE SCALE GENOMIC DNA]</scope>
</reference>
<evidence type="ECO:0000313" key="2">
    <source>
        <dbReference type="Proteomes" id="UP000053097"/>
    </source>
</evidence>
<dbReference type="Proteomes" id="UP000053097">
    <property type="component" value="Unassembled WGS sequence"/>
</dbReference>
<keyword evidence="2" id="KW-1185">Reference proteome</keyword>
<organism evidence="1 2">
    <name type="scientific">Ooceraea biroi</name>
    <name type="common">Clonal raider ant</name>
    <name type="synonym">Cerapachys biroi</name>
    <dbReference type="NCBI Taxonomy" id="2015173"/>
    <lineage>
        <taxon>Eukaryota</taxon>
        <taxon>Metazoa</taxon>
        <taxon>Ecdysozoa</taxon>
        <taxon>Arthropoda</taxon>
        <taxon>Hexapoda</taxon>
        <taxon>Insecta</taxon>
        <taxon>Pterygota</taxon>
        <taxon>Neoptera</taxon>
        <taxon>Endopterygota</taxon>
        <taxon>Hymenoptera</taxon>
        <taxon>Apocrita</taxon>
        <taxon>Aculeata</taxon>
        <taxon>Formicoidea</taxon>
        <taxon>Formicidae</taxon>
        <taxon>Dorylinae</taxon>
        <taxon>Ooceraea</taxon>
    </lineage>
</organism>
<gene>
    <name evidence="1" type="ORF">X777_09222</name>
</gene>